<protein>
    <submittedName>
        <fullName evidence="1">Uncharacterized protein</fullName>
    </submittedName>
</protein>
<sequence length="122" mass="13744">MEGEKIMQYFQAVQQGKQRAGKSQMKMFEAAGFGMLTLTTKKVDGNFQPVGDEDFTAVINSEEGYVAIIVDKDGYTKAQSKAVDKEEALSIYKKLRESGMDEYKGKEIQIWSQTRPTIQNES</sequence>
<evidence type="ECO:0000313" key="1">
    <source>
        <dbReference type="EMBL" id="AJM91553.1"/>
    </source>
</evidence>
<reference evidence="1 2" key="3">
    <citation type="journal article" date="2019" name="Int. J. Syst. Evol. Microbiol.">
        <title>Nitrosopumilus adriaticus sp. nov. and Nitrosopumilus piranensis sp. nov., two ammonia-oxidizing archaea from the Adriatic Sea and members of the class Nitrososphaeria.</title>
        <authorList>
            <person name="Bayer B."/>
            <person name="Vojvoda J."/>
            <person name="Reinthaler T."/>
            <person name="Reyes C."/>
            <person name="Pinto M."/>
            <person name="Herndl G.J."/>
        </authorList>
    </citation>
    <scope>NUCLEOTIDE SEQUENCE [LARGE SCALE GENOMIC DNA]</scope>
    <source>
        <strain evidence="1 2">D3C</strain>
    </source>
</reference>
<gene>
    <name evidence="1" type="ORF">NPIRD3C_0335</name>
</gene>
<dbReference type="STRING" id="1582439.NPIRD3C_0335"/>
<keyword evidence="2" id="KW-1185">Reference proteome</keyword>
<dbReference type="EMBL" id="CP010868">
    <property type="protein sequence ID" value="AJM91553.1"/>
    <property type="molecule type" value="Genomic_DNA"/>
</dbReference>
<organism evidence="1 2">
    <name type="scientific">Nitrosopumilus piranensis</name>
    <dbReference type="NCBI Taxonomy" id="1582439"/>
    <lineage>
        <taxon>Archaea</taxon>
        <taxon>Nitrososphaerota</taxon>
        <taxon>Nitrososphaeria</taxon>
        <taxon>Nitrosopumilales</taxon>
        <taxon>Nitrosopumilaceae</taxon>
        <taxon>Nitrosopumilus</taxon>
    </lineage>
</organism>
<dbReference type="AlphaFoldDB" id="A0A0C5BPF0"/>
<evidence type="ECO:0000313" key="2">
    <source>
        <dbReference type="Proteomes" id="UP000032027"/>
    </source>
</evidence>
<reference evidence="1 2" key="2">
    <citation type="journal article" date="2016" name="ISME J.">
        <title>Physiological and genomic characterization of two novel marine thaumarchaeal strains indicates niche differentiation.</title>
        <authorList>
            <person name="Bayer B."/>
            <person name="Vojvoda J."/>
            <person name="Offre P."/>
            <person name="Alves R.J."/>
            <person name="Elisabeth N.H."/>
            <person name="Garcia J.A."/>
            <person name="Volland J.M."/>
            <person name="Srivastava A."/>
            <person name="Schleper C."/>
            <person name="Herndl G.J."/>
        </authorList>
    </citation>
    <scope>NUCLEOTIDE SEQUENCE [LARGE SCALE GENOMIC DNA]</scope>
    <source>
        <strain evidence="1 2">D3C</strain>
    </source>
</reference>
<accession>A0A0C5BPF0</accession>
<dbReference type="PATRIC" id="fig|1582439.9.peg.337"/>
<dbReference type="KEGG" id="nid:NPIRD3C_0335"/>
<name>A0A0C5BPF0_9ARCH</name>
<dbReference type="Proteomes" id="UP000032027">
    <property type="component" value="Chromosome"/>
</dbReference>
<dbReference type="HOGENOM" id="CLU_2021399_0_0_2"/>
<reference evidence="2" key="1">
    <citation type="submission" date="2015-02" db="EMBL/GenBank/DDBJ databases">
        <title>Characterization of two novel Thaumarchaeota isolated from the Northern Adriatic Sea.</title>
        <authorList>
            <person name="Bayer B."/>
            <person name="Vojvoda J."/>
            <person name="Offre P."/>
            <person name="Srivastava A."/>
            <person name="Elisabeth N."/>
            <person name="Garcia J.A.L."/>
            <person name="Schleper C."/>
            <person name="Herndl G.J."/>
        </authorList>
    </citation>
    <scope>NUCLEOTIDE SEQUENCE [LARGE SCALE GENOMIC DNA]</scope>
    <source>
        <strain evidence="2">D3C</strain>
    </source>
</reference>
<proteinExistence type="predicted"/>